<evidence type="ECO:0000313" key="2">
    <source>
        <dbReference type="EMBL" id="SHN58761.1"/>
    </source>
</evidence>
<dbReference type="EMBL" id="FRDJ01000004">
    <property type="protein sequence ID" value="SHN58761.1"/>
    <property type="molecule type" value="Genomic_DNA"/>
</dbReference>
<keyword evidence="1" id="KW-0472">Membrane</keyword>
<protein>
    <recommendedName>
        <fullName evidence="4">ABC-2 family transporter protein</fullName>
    </recommendedName>
</protein>
<feature type="transmembrane region" description="Helical" evidence="1">
    <location>
        <begin position="173"/>
        <end position="193"/>
    </location>
</feature>
<organism evidence="2 3">
    <name type="scientific">Fervidobacterium gondwanense DSM 13020</name>
    <dbReference type="NCBI Taxonomy" id="1121883"/>
    <lineage>
        <taxon>Bacteria</taxon>
        <taxon>Thermotogati</taxon>
        <taxon>Thermotogota</taxon>
        <taxon>Thermotogae</taxon>
        <taxon>Thermotogales</taxon>
        <taxon>Fervidobacteriaceae</taxon>
        <taxon>Fervidobacterium</taxon>
    </lineage>
</organism>
<keyword evidence="1" id="KW-1133">Transmembrane helix</keyword>
<proteinExistence type="predicted"/>
<sequence>MSKILNNYYFLQFDEYLHKQLKEKFGTLVIFFVLMLYPGSGNKTFGAFFIIIFSILSDIKNKRLDLLTFLPYSRKNIFWFEFAFTSLLILLSFFIGLPYYRSFQNFLVDIATAMIFYSAYYGLSIALTCGLKIDPYGSIFLVLLVDAILSSLGKEGVKHLYNPYKLISPLRQGNMLLSFVFAVICIYLGYIAFSKKGAD</sequence>
<evidence type="ECO:0008006" key="4">
    <source>
        <dbReference type="Google" id="ProtNLM"/>
    </source>
</evidence>
<dbReference type="OrthoDB" id="46918at2"/>
<accession>A0A1M7SJV1</accession>
<feature type="transmembrane region" description="Helical" evidence="1">
    <location>
        <begin position="28"/>
        <end position="56"/>
    </location>
</feature>
<evidence type="ECO:0000313" key="3">
    <source>
        <dbReference type="Proteomes" id="UP000184207"/>
    </source>
</evidence>
<dbReference type="Proteomes" id="UP000184207">
    <property type="component" value="Unassembled WGS sequence"/>
</dbReference>
<feature type="transmembrane region" description="Helical" evidence="1">
    <location>
        <begin position="77"/>
        <end position="100"/>
    </location>
</feature>
<keyword evidence="1" id="KW-0812">Transmembrane</keyword>
<feature type="transmembrane region" description="Helical" evidence="1">
    <location>
        <begin position="106"/>
        <end position="123"/>
    </location>
</feature>
<dbReference type="AlphaFoldDB" id="A0A1M7SJV1"/>
<dbReference type="STRING" id="1121883.SAMN02745226_00970"/>
<gene>
    <name evidence="2" type="ORF">SAMN02745226_00970</name>
</gene>
<dbReference type="RefSeq" id="WP_072758959.1">
    <property type="nucleotide sequence ID" value="NZ_FRDJ01000004.1"/>
</dbReference>
<name>A0A1M7SJV1_FERGO</name>
<keyword evidence="3" id="KW-1185">Reference proteome</keyword>
<evidence type="ECO:0000256" key="1">
    <source>
        <dbReference type="SAM" id="Phobius"/>
    </source>
</evidence>
<reference evidence="3" key="1">
    <citation type="submission" date="2016-12" db="EMBL/GenBank/DDBJ databases">
        <authorList>
            <person name="Varghese N."/>
            <person name="Submissions S."/>
        </authorList>
    </citation>
    <scope>NUCLEOTIDE SEQUENCE [LARGE SCALE GENOMIC DNA]</scope>
    <source>
        <strain evidence="3">DSM 13020</strain>
    </source>
</reference>